<dbReference type="EMBL" id="BMAV01003553">
    <property type="protein sequence ID" value="GFY43247.1"/>
    <property type="molecule type" value="Genomic_DNA"/>
</dbReference>
<dbReference type="AlphaFoldDB" id="A0A8X7BUM4"/>
<dbReference type="Proteomes" id="UP000886998">
    <property type="component" value="Unassembled WGS sequence"/>
</dbReference>
<evidence type="ECO:0000313" key="1">
    <source>
        <dbReference type="EMBL" id="GFY43247.1"/>
    </source>
</evidence>
<accession>A0A8X7BUM4</accession>
<gene>
    <name evidence="1" type="ORF">TNIN_480291</name>
</gene>
<reference evidence="1" key="1">
    <citation type="submission" date="2020-08" db="EMBL/GenBank/DDBJ databases">
        <title>Multicomponent nature underlies the extraordinary mechanical properties of spider dragline silk.</title>
        <authorList>
            <person name="Kono N."/>
            <person name="Nakamura H."/>
            <person name="Mori M."/>
            <person name="Yoshida Y."/>
            <person name="Ohtoshi R."/>
            <person name="Malay A.D."/>
            <person name="Moran D.A.P."/>
            <person name="Tomita M."/>
            <person name="Numata K."/>
            <person name="Arakawa K."/>
        </authorList>
    </citation>
    <scope>NUCLEOTIDE SEQUENCE</scope>
</reference>
<organism evidence="1 2">
    <name type="scientific">Trichonephila inaurata madagascariensis</name>
    <dbReference type="NCBI Taxonomy" id="2747483"/>
    <lineage>
        <taxon>Eukaryota</taxon>
        <taxon>Metazoa</taxon>
        <taxon>Ecdysozoa</taxon>
        <taxon>Arthropoda</taxon>
        <taxon>Chelicerata</taxon>
        <taxon>Arachnida</taxon>
        <taxon>Araneae</taxon>
        <taxon>Araneomorphae</taxon>
        <taxon>Entelegynae</taxon>
        <taxon>Araneoidea</taxon>
        <taxon>Nephilidae</taxon>
        <taxon>Trichonephila</taxon>
        <taxon>Trichonephila inaurata</taxon>
    </lineage>
</organism>
<proteinExistence type="predicted"/>
<sequence length="116" mass="13380">MNPLSNPIKQRMERLRATLPVIQNIHVPRLVKEKGELSSMDLLTPLTAAYVAGTICQSISKRMYLRALLQQIFPCCTGETNHYPRFWEFMWVLLSAPGVFPSRRYLYTAKKCYGLT</sequence>
<evidence type="ECO:0000313" key="2">
    <source>
        <dbReference type="Proteomes" id="UP000886998"/>
    </source>
</evidence>
<protein>
    <submittedName>
        <fullName evidence="1">Uncharacterized protein</fullName>
    </submittedName>
</protein>
<comment type="caution">
    <text evidence="1">The sequence shown here is derived from an EMBL/GenBank/DDBJ whole genome shotgun (WGS) entry which is preliminary data.</text>
</comment>
<name>A0A8X7BUM4_9ARAC</name>
<keyword evidence="2" id="KW-1185">Reference proteome</keyword>